<dbReference type="AlphaFoldDB" id="G0P7M6"/>
<dbReference type="InParanoid" id="G0P7M6"/>
<dbReference type="CDD" id="cd01165">
    <property type="entry name" value="BTB_POZ"/>
    <property type="match status" value="1"/>
</dbReference>
<dbReference type="PROSITE" id="PS50097">
    <property type="entry name" value="BTB"/>
    <property type="match status" value="1"/>
</dbReference>
<dbReference type="Pfam" id="PF00651">
    <property type="entry name" value="BTB"/>
    <property type="match status" value="1"/>
</dbReference>
<dbReference type="InterPro" id="IPR011333">
    <property type="entry name" value="SKP1/BTB/POZ_sf"/>
</dbReference>
<dbReference type="InterPro" id="IPR000210">
    <property type="entry name" value="BTB/POZ_dom"/>
</dbReference>
<dbReference type="SUPFAM" id="SSF54695">
    <property type="entry name" value="POZ domain"/>
    <property type="match status" value="1"/>
</dbReference>
<dbReference type="InterPro" id="IPR052664">
    <property type="entry name" value="BTB-MATH_domain_protein"/>
</dbReference>
<proteinExistence type="predicted"/>
<reference evidence="3" key="1">
    <citation type="submission" date="2011-07" db="EMBL/GenBank/DDBJ databases">
        <authorList>
            <consortium name="Caenorhabditis brenneri Sequencing and Analysis Consortium"/>
            <person name="Wilson R.K."/>
        </authorList>
    </citation>
    <scope>NUCLEOTIDE SEQUENCE [LARGE SCALE GENOMIC DNA]</scope>
    <source>
        <strain evidence="3">PB2801</strain>
    </source>
</reference>
<evidence type="ECO:0000313" key="3">
    <source>
        <dbReference type="Proteomes" id="UP000008068"/>
    </source>
</evidence>
<gene>
    <name evidence="2" type="ORF">CAEBREN_18013</name>
</gene>
<dbReference type="EMBL" id="GL380117">
    <property type="protein sequence ID" value="EGT47265.1"/>
    <property type="molecule type" value="Genomic_DNA"/>
</dbReference>
<protein>
    <recommendedName>
        <fullName evidence="1">BTB domain-containing protein</fullName>
    </recommendedName>
</protein>
<name>G0P7M6_CAEBE</name>
<dbReference type="Gene3D" id="3.30.710.10">
    <property type="entry name" value="Potassium Channel Kv1.1, Chain A"/>
    <property type="match status" value="1"/>
</dbReference>
<dbReference type="PANTHER" id="PTHR22743:SF165">
    <property type="entry name" value="BTB AND MATH DOMAIN CONTAINING-RELATED"/>
    <property type="match status" value="1"/>
</dbReference>
<dbReference type="Proteomes" id="UP000008068">
    <property type="component" value="Unassembled WGS sequence"/>
</dbReference>
<feature type="domain" description="BTB" evidence="1">
    <location>
        <begin position="1"/>
        <end position="58"/>
    </location>
</feature>
<keyword evidence="3" id="KW-1185">Reference proteome</keyword>
<sequence>MKLKVGEETFYVSKLFLAGQSAYFKTMFLGKFAEANQLEVELKDIEPDVFHYFLEVLHGELVVRETLSGTCGNRSGHPLHNENCNHSAFLHLTFSFLTDVLYTEWLIEIDRMLTET</sequence>
<evidence type="ECO:0000313" key="2">
    <source>
        <dbReference type="EMBL" id="EGT47265.1"/>
    </source>
</evidence>
<evidence type="ECO:0000259" key="1">
    <source>
        <dbReference type="PROSITE" id="PS50097"/>
    </source>
</evidence>
<dbReference type="PANTHER" id="PTHR22743">
    <property type="entry name" value="MEPRIN/TRAF-LIKE MATH FAMILY-C.ELEGANS"/>
    <property type="match status" value="1"/>
</dbReference>
<organism evidence="3">
    <name type="scientific">Caenorhabditis brenneri</name>
    <name type="common">Nematode worm</name>
    <dbReference type="NCBI Taxonomy" id="135651"/>
    <lineage>
        <taxon>Eukaryota</taxon>
        <taxon>Metazoa</taxon>
        <taxon>Ecdysozoa</taxon>
        <taxon>Nematoda</taxon>
        <taxon>Chromadorea</taxon>
        <taxon>Rhabditida</taxon>
        <taxon>Rhabditina</taxon>
        <taxon>Rhabditomorpha</taxon>
        <taxon>Rhabditoidea</taxon>
        <taxon>Rhabditidae</taxon>
        <taxon>Peloderinae</taxon>
        <taxon>Caenorhabditis</taxon>
    </lineage>
</organism>
<dbReference type="SMART" id="SM00225">
    <property type="entry name" value="BTB"/>
    <property type="match status" value="1"/>
</dbReference>
<accession>G0P7M6</accession>
<dbReference type="HOGENOM" id="CLU_2099011_0_0_1"/>
<dbReference type="OrthoDB" id="6046119at2759"/>